<evidence type="ECO:0000313" key="2">
    <source>
        <dbReference type="Proteomes" id="UP000799755"/>
    </source>
</evidence>
<proteinExistence type="predicted"/>
<evidence type="ECO:0000313" key="1">
    <source>
        <dbReference type="EMBL" id="KAF2467316.1"/>
    </source>
</evidence>
<name>A0ACB6QME4_9PLEO</name>
<protein>
    <submittedName>
        <fullName evidence="1">Uncharacterized protein</fullName>
    </submittedName>
</protein>
<organism evidence="1 2">
    <name type="scientific">Lindgomyces ingoldianus</name>
    <dbReference type="NCBI Taxonomy" id="673940"/>
    <lineage>
        <taxon>Eukaryota</taxon>
        <taxon>Fungi</taxon>
        <taxon>Dikarya</taxon>
        <taxon>Ascomycota</taxon>
        <taxon>Pezizomycotina</taxon>
        <taxon>Dothideomycetes</taxon>
        <taxon>Pleosporomycetidae</taxon>
        <taxon>Pleosporales</taxon>
        <taxon>Lindgomycetaceae</taxon>
        <taxon>Lindgomyces</taxon>
    </lineage>
</organism>
<dbReference type="Proteomes" id="UP000799755">
    <property type="component" value="Unassembled WGS sequence"/>
</dbReference>
<comment type="caution">
    <text evidence="1">The sequence shown here is derived from an EMBL/GenBank/DDBJ whole genome shotgun (WGS) entry which is preliminary data.</text>
</comment>
<dbReference type="EMBL" id="MU003521">
    <property type="protein sequence ID" value="KAF2467316.1"/>
    <property type="molecule type" value="Genomic_DNA"/>
</dbReference>
<gene>
    <name evidence="1" type="ORF">BDR25DRAFT_305713</name>
</gene>
<keyword evidence="2" id="KW-1185">Reference proteome</keyword>
<accession>A0ACB6QME4</accession>
<sequence length="142" mass="15556">MVYTIVLFVSRKPGFSIAQFKEHWEGKHIPLLKSIAGPSFPLSHTRNYVARVGGGAGTRAGVSPGVDATSTSPVVLVGNVEAVDWDGYAELKFRDELHFQQFFALVNEPEAAAKIQEDEERFSDSEKFKVVVLGETISTGQD</sequence>
<reference evidence="1" key="1">
    <citation type="journal article" date="2020" name="Stud. Mycol.">
        <title>101 Dothideomycetes genomes: a test case for predicting lifestyles and emergence of pathogens.</title>
        <authorList>
            <person name="Haridas S."/>
            <person name="Albert R."/>
            <person name="Binder M."/>
            <person name="Bloem J."/>
            <person name="Labutti K."/>
            <person name="Salamov A."/>
            <person name="Andreopoulos B."/>
            <person name="Baker S."/>
            <person name="Barry K."/>
            <person name="Bills G."/>
            <person name="Bluhm B."/>
            <person name="Cannon C."/>
            <person name="Castanera R."/>
            <person name="Culley D."/>
            <person name="Daum C."/>
            <person name="Ezra D."/>
            <person name="Gonzalez J."/>
            <person name="Henrissat B."/>
            <person name="Kuo A."/>
            <person name="Liang C."/>
            <person name="Lipzen A."/>
            <person name="Lutzoni F."/>
            <person name="Magnuson J."/>
            <person name="Mondo S."/>
            <person name="Nolan M."/>
            <person name="Ohm R."/>
            <person name="Pangilinan J."/>
            <person name="Park H.-J."/>
            <person name="Ramirez L."/>
            <person name="Alfaro M."/>
            <person name="Sun H."/>
            <person name="Tritt A."/>
            <person name="Yoshinaga Y."/>
            <person name="Zwiers L.-H."/>
            <person name="Turgeon B."/>
            <person name="Goodwin S."/>
            <person name="Spatafora J."/>
            <person name="Crous P."/>
            <person name="Grigoriev I."/>
        </authorList>
    </citation>
    <scope>NUCLEOTIDE SEQUENCE</scope>
    <source>
        <strain evidence="1">ATCC 200398</strain>
    </source>
</reference>